<name>A0ABD4TKU9_9EURY</name>
<comment type="caution">
    <text evidence="1">The sequence shown here is derived from an EMBL/GenBank/DDBJ whole genome shotgun (WGS) entry which is preliminary data.</text>
</comment>
<accession>A0ABD4TKU9</accession>
<dbReference type="RefSeq" id="WP_255332104.1">
    <property type="nucleotide sequence ID" value="NZ_VOTZ01000006.1"/>
</dbReference>
<sequence>MSVQYIYDSAGKKTGVIIPIDLWETLQDKRLAEEPVGISDPGKYRGIYRDLKVDLKTEIRKLRDEWTRI</sequence>
<evidence type="ECO:0000313" key="2">
    <source>
        <dbReference type="Proteomes" id="UP001524383"/>
    </source>
</evidence>
<evidence type="ECO:0000313" key="1">
    <source>
        <dbReference type="EMBL" id="MCQ1538162.1"/>
    </source>
</evidence>
<proteinExistence type="predicted"/>
<organism evidence="1 2">
    <name type="scientific">Methanocalculus taiwanensis</name>
    <dbReference type="NCBI Taxonomy" id="106207"/>
    <lineage>
        <taxon>Archaea</taxon>
        <taxon>Methanobacteriati</taxon>
        <taxon>Methanobacteriota</taxon>
        <taxon>Stenosarchaea group</taxon>
        <taxon>Methanomicrobia</taxon>
        <taxon>Methanomicrobiales</taxon>
        <taxon>Methanocalculaceae</taxon>
        <taxon>Methanocalculus</taxon>
    </lineage>
</organism>
<keyword evidence="2" id="KW-1185">Reference proteome</keyword>
<protein>
    <submittedName>
        <fullName evidence="1">Uncharacterized protein</fullName>
    </submittedName>
</protein>
<dbReference type="EMBL" id="VOTZ01000006">
    <property type="protein sequence ID" value="MCQ1538162.1"/>
    <property type="molecule type" value="Genomic_DNA"/>
</dbReference>
<dbReference type="AlphaFoldDB" id="A0ABD4TKU9"/>
<gene>
    <name evidence="1" type="ORF">FTO68_04035</name>
</gene>
<dbReference type="Proteomes" id="UP001524383">
    <property type="component" value="Unassembled WGS sequence"/>
</dbReference>
<reference evidence="1 2" key="1">
    <citation type="submission" date="2019-08" db="EMBL/GenBank/DDBJ databases">
        <authorList>
            <person name="Chen S.-C."/>
            <person name="Lai M.-C."/>
            <person name="You Y.-T."/>
        </authorList>
    </citation>
    <scope>NUCLEOTIDE SEQUENCE [LARGE SCALE GENOMIC DNA]</scope>
    <source>
        <strain evidence="1 2">P2F9704a</strain>
    </source>
</reference>